<feature type="region of interest" description="Disordered" evidence="1">
    <location>
        <begin position="66"/>
        <end position="94"/>
    </location>
</feature>
<evidence type="ECO:0000256" key="1">
    <source>
        <dbReference type="SAM" id="MobiDB-lite"/>
    </source>
</evidence>
<keyword evidence="4" id="KW-1185">Reference proteome</keyword>
<sequence>MAVLLAWFPPLSASPAAADAPVALDRLYDDRRVQLFVVCVRDLSGRPPRSRADATADRNGLGLDDVLLAGRPVPTPSVTPGTADPGADVSGADDSATGDLVLPVAAACAAGVAATLAYRRRRKRTTTRTTPGGGWGQGDTGKQPTPLPDLDAQARLLLMETDDAVRASTEELGFAAAQFGEDAARPFADALAYARTELTAAFRLRQELDDAFPEDDPTRRRMLEEIVARCTEAGRRLDAEADRGAIRRWPARRPPRRRTR</sequence>
<organism evidence="3 4">
    <name type="scientific">Streptomyces venezuelae</name>
    <dbReference type="NCBI Taxonomy" id="54571"/>
    <lineage>
        <taxon>Bacteria</taxon>
        <taxon>Bacillati</taxon>
        <taxon>Actinomycetota</taxon>
        <taxon>Actinomycetes</taxon>
        <taxon>Kitasatosporales</taxon>
        <taxon>Streptomycetaceae</taxon>
        <taxon>Streptomyces</taxon>
    </lineage>
</organism>
<feature type="region of interest" description="Disordered" evidence="1">
    <location>
        <begin position="121"/>
        <end position="146"/>
    </location>
</feature>
<proteinExistence type="predicted"/>
<keyword evidence="2" id="KW-0472">Membrane</keyword>
<accession>A0A5P2BFW1</accession>
<dbReference type="Proteomes" id="UP000323046">
    <property type="component" value="Chromosome"/>
</dbReference>
<evidence type="ECO:0008006" key="5">
    <source>
        <dbReference type="Google" id="ProtNLM"/>
    </source>
</evidence>
<dbReference type="Gene3D" id="3.10.310.50">
    <property type="match status" value="1"/>
</dbReference>
<dbReference type="EMBL" id="CP029193">
    <property type="protein sequence ID" value="QES29266.1"/>
    <property type="molecule type" value="Genomic_DNA"/>
</dbReference>
<evidence type="ECO:0000256" key="2">
    <source>
        <dbReference type="SAM" id="Phobius"/>
    </source>
</evidence>
<dbReference type="AlphaFoldDB" id="A0A5P2BFW1"/>
<feature type="region of interest" description="Disordered" evidence="1">
    <location>
        <begin position="241"/>
        <end position="260"/>
    </location>
</feature>
<name>A0A5P2BFW1_STRVZ</name>
<gene>
    <name evidence="3" type="ORF">DEJ47_25055</name>
</gene>
<reference evidence="3 4" key="1">
    <citation type="submission" date="2018-05" db="EMBL/GenBank/DDBJ databases">
        <title>Streptomyces venezuelae.</title>
        <authorList>
            <person name="Kim W."/>
            <person name="Lee N."/>
            <person name="Cho B.-K."/>
        </authorList>
    </citation>
    <scope>NUCLEOTIDE SEQUENCE [LARGE SCALE GENOMIC DNA]</scope>
    <source>
        <strain evidence="3 4">ATCC 14583</strain>
    </source>
</reference>
<evidence type="ECO:0000313" key="3">
    <source>
        <dbReference type="EMBL" id="QES29266.1"/>
    </source>
</evidence>
<feature type="transmembrane region" description="Helical" evidence="2">
    <location>
        <begin position="100"/>
        <end position="118"/>
    </location>
</feature>
<feature type="compositionally biased region" description="Basic residues" evidence="1">
    <location>
        <begin position="249"/>
        <end position="260"/>
    </location>
</feature>
<evidence type="ECO:0000313" key="4">
    <source>
        <dbReference type="Proteomes" id="UP000323046"/>
    </source>
</evidence>
<protein>
    <recommendedName>
        <fullName evidence="5">TPM domain-containing protein</fullName>
    </recommendedName>
</protein>
<keyword evidence="2" id="KW-1133">Transmembrane helix</keyword>
<keyword evidence="2" id="KW-0812">Transmembrane</keyword>